<gene>
    <name evidence="2" type="ORF">BSTOLATCC_MIC20980</name>
</gene>
<evidence type="ECO:0000313" key="3">
    <source>
        <dbReference type="Proteomes" id="UP001162131"/>
    </source>
</evidence>
<evidence type="ECO:0000313" key="2">
    <source>
        <dbReference type="EMBL" id="CAG9318507.1"/>
    </source>
</evidence>
<organism evidence="2 3">
    <name type="scientific">Blepharisma stoltei</name>
    <dbReference type="NCBI Taxonomy" id="1481888"/>
    <lineage>
        <taxon>Eukaryota</taxon>
        <taxon>Sar</taxon>
        <taxon>Alveolata</taxon>
        <taxon>Ciliophora</taxon>
        <taxon>Postciliodesmatophora</taxon>
        <taxon>Heterotrichea</taxon>
        <taxon>Heterotrichida</taxon>
        <taxon>Blepharismidae</taxon>
        <taxon>Blepharisma</taxon>
    </lineage>
</organism>
<evidence type="ECO:0000256" key="1">
    <source>
        <dbReference type="SAM" id="Coils"/>
    </source>
</evidence>
<dbReference type="Proteomes" id="UP001162131">
    <property type="component" value="Unassembled WGS sequence"/>
</dbReference>
<keyword evidence="1" id="KW-0175">Coiled coil</keyword>
<keyword evidence="3" id="KW-1185">Reference proteome</keyword>
<dbReference type="AlphaFoldDB" id="A0AAU9J3J1"/>
<accession>A0AAU9J3J1</accession>
<reference evidence="2" key="1">
    <citation type="submission" date="2021-09" db="EMBL/GenBank/DDBJ databases">
        <authorList>
            <consortium name="AG Swart"/>
            <person name="Singh M."/>
            <person name="Singh A."/>
            <person name="Seah K."/>
            <person name="Emmerich C."/>
        </authorList>
    </citation>
    <scope>NUCLEOTIDE SEQUENCE</scope>
    <source>
        <strain evidence="2">ATCC30299</strain>
    </source>
</reference>
<comment type="caution">
    <text evidence="2">The sequence shown here is derived from an EMBL/GenBank/DDBJ whole genome shotgun (WGS) entry which is preliminary data.</text>
</comment>
<sequence>MIHFPITAPKSAPKTPKLRPLHLSMNQTLNPSIHHTRRLSDIITDRETSRLLDAPIAITFDPSQFKIDEKSEINTQLRLFKTNFDKHRLHGSKRSNLLLGLKKELESLEQGERKKLNFMKQSENRIENLEKSIEAALVSQKEENENKEIYIHILKRMKENRVHLEMKYLKLNHSLNNQISVVFSEISRVDHSKESQSKSYYAWKQFKYIVDRDQKERSLQMNKLERGIQTAQAGVARKDEWKQRRADMLERAIIEDRSQRDERLRESLMVQRLWHNYINQRFENERQNSSIYENAYQRIKISTGLQEIGSIVGNFLTKEQTYKELMNAVKVKEAECNVYRRKIDEMQDFVTNFAIQNSEIPANLVDVKGEIHNKRKDVIELQAKKVDLQIKKIKIQTWLNRLSNKINALTNANIESTDNKTVKISEIMEKIKDQVNLILSLNRKEALETLLESRKKSLSSIINKIPKENLHASEDQNGELASTDLIGNEM</sequence>
<name>A0AAU9J3J1_9CILI</name>
<dbReference type="EMBL" id="CAJZBQ010000020">
    <property type="protein sequence ID" value="CAG9318507.1"/>
    <property type="molecule type" value="Genomic_DNA"/>
</dbReference>
<feature type="coiled-coil region" evidence="1">
    <location>
        <begin position="119"/>
        <end position="146"/>
    </location>
</feature>
<protein>
    <submittedName>
        <fullName evidence="2">Uncharacterized protein</fullName>
    </submittedName>
</protein>
<proteinExistence type="predicted"/>